<evidence type="ECO:0000313" key="9">
    <source>
        <dbReference type="EMBL" id="SOC12922.1"/>
    </source>
</evidence>
<proteinExistence type="inferred from homology"/>
<dbReference type="PANTHER" id="PTHR43386">
    <property type="entry name" value="OLIGOPEPTIDE TRANSPORT SYSTEM PERMEASE PROTEIN APPC"/>
    <property type="match status" value="1"/>
</dbReference>
<protein>
    <submittedName>
        <fullName evidence="9">Peptide/nickel transport system permease protein</fullName>
    </submittedName>
</protein>
<evidence type="ECO:0000256" key="4">
    <source>
        <dbReference type="ARBA" id="ARBA00022692"/>
    </source>
</evidence>
<dbReference type="Pfam" id="PF00528">
    <property type="entry name" value="BPD_transp_1"/>
    <property type="match status" value="1"/>
</dbReference>
<dbReference type="Gene3D" id="1.10.3720.10">
    <property type="entry name" value="MetI-like"/>
    <property type="match status" value="1"/>
</dbReference>
<feature type="transmembrane region" description="Helical" evidence="7">
    <location>
        <begin position="83"/>
        <end position="108"/>
    </location>
</feature>
<dbReference type="PANTHER" id="PTHR43386:SF25">
    <property type="entry name" value="PEPTIDE ABC TRANSPORTER PERMEASE PROTEIN"/>
    <property type="match status" value="1"/>
</dbReference>
<dbReference type="SUPFAM" id="SSF161098">
    <property type="entry name" value="MetI-like"/>
    <property type="match status" value="1"/>
</dbReference>
<evidence type="ECO:0000313" key="10">
    <source>
        <dbReference type="Proteomes" id="UP000219331"/>
    </source>
</evidence>
<evidence type="ECO:0000256" key="1">
    <source>
        <dbReference type="ARBA" id="ARBA00004651"/>
    </source>
</evidence>
<accession>A0A285T194</accession>
<comment type="similarity">
    <text evidence="7">Belongs to the binding-protein-dependent transport system permease family.</text>
</comment>
<evidence type="ECO:0000256" key="3">
    <source>
        <dbReference type="ARBA" id="ARBA00022475"/>
    </source>
</evidence>
<keyword evidence="4 7" id="KW-0812">Transmembrane</keyword>
<feature type="transmembrane region" description="Helical" evidence="7">
    <location>
        <begin position="247"/>
        <end position="273"/>
    </location>
</feature>
<dbReference type="InterPro" id="IPR000515">
    <property type="entry name" value="MetI-like"/>
</dbReference>
<dbReference type="CDD" id="cd06261">
    <property type="entry name" value="TM_PBP2"/>
    <property type="match status" value="1"/>
</dbReference>
<name>A0A285T194_9HYPH</name>
<dbReference type="InterPro" id="IPR035906">
    <property type="entry name" value="MetI-like_sf"/>
</dbReference>
<dbReference type="RefSeq" id="WP_067222899.1">
    <property type="nucleotide sequence ID" value="NZ_JAJGNR010000007.1"/>
</dbReference>
<sequence>MTTTFLSTFLRELGSRRNLAASAALLFLLVVAVLSAAAPLLPIQDPLAIDTLNILSGPSQAHWLGTDELGRDILSRIIHGGRISLGVALSAVLLAGVLGTLLGVLIGFCGPRVEAVAMRLIDVFVSLPEIFVALIALALLGGGLGTLIGTIGLIYCPQFARVVYNMTRSIRAREHVLAARSLGAGRLWLIRHEALPNLYSIIAVQASVTFSFALLMEAGLSFLGLGVQPPTPSWGQMVGILKNYIYINPWSAVFPGLALFFVVLAVNLVGDLLQDVLNPELRK</sequence>
<evidence type="ECO:0000256" key="7">
    <source>
        <dbReference type="RuleBase" id="RU363032"/>
    </source>
</evidence>
<evidence type="ECO:0000256" key="5">
    <source>
        <dbReference type="ARBA" id="ARBA00022989"/>
    </source>
</evidence>
<dbReference type="STRING" id="538381.GCA_001696535_03575"/>
<feature type="transmembrane region" description="Helical" evidence="7">
    <location>
        <begin position="198"/>
        <end position="227"/>
    </location>
</feature>
<keyword evidence="10" id="KW-1185">Reference proteome</keyword>
<evidence type="ECO:0000256" key="6">
    <source>
        <dbReference type="ARBA" id="ARBA00023136"/>
    </source>
</evidence>
<dbReference type="EMBL" id="OBML01000007">
    <property type="protein sequence ID" value="SOC12922.1"/>
    <property type="molecule type" value="Genomic_DNA"/>
</dbReference>
<dbReference type="AlphaFoldDB" id="A0A285T194"/>
<dbReference type="OrthoDB" id="9792862at2"/>
<keyword evidence="6 7" id="KW-0472">Membrane</keyword>
<evidence type="ECO:0000259" key="8">
    <source>
        <dbReference type="PROSITE" id="PS50928"/>
    </source>
</evidence>
<comment type="subcellular location">
    <subcellularLocation>
        <location evidence="1 7">Cell membrane</location>
        <topology evidence="1 7">Multi-pass membrane protein</topology>
    </subcellularLocation>
</comment>
<dbReference type="PROSITE" id="PS50928">
    <property type="entry name" value="ABC_TM1"/>
    <property type="match status" value="1"/>
</dbReference>
<evidence type="ECO:0000256" key="2">
    <source>
        <dbReference type="ARBA" id="ARBA00022448"/>
    </source>
</evidence>
<keyword evidence="5 7" id="KW-1133">Transmembrane helix</keyword>
<reference evidence="9 10" key="1">
    <citation type="submission" date="2017-08" db="EMBL/GenBank/DDBJ databases">
        <authorList>
            <person name="de Groot N.N."/>
        </authorList>
    </citation>
    <scope>NUCLEOTIDE SEQUENCE [LARGE SCALE GENOMIC DNA]</scope>
    <source>
        <strain evidence="9 10">USBA 352</strain>
    </source>
</reference>
<keyword evidence="2 7" id="KW-0813">Transport</keyword>
<keyword evidence="3" id="KW-1003">Cell membrane</keyword>
<dbReference type="GO" id="GO:0055085">
    <property type="term" value="P:transmembrane transport"/>
    <property type="evidence" value="ECO:0007669"/>
    <property type="project" value="InterPro"/>
</dbReference>
<organism evidence="9 10">
    <name type="scientific">Stappia indica</name>
    <dbReference type="NCBI Taxonomy" id="538381"/>
    <lineage>
        <taxon>Bacteria</taxon>
        <taxon>Pseudomonadati</taxon>
        <taxon>Pseudomonadota</taxon>
        <taxon>Alphaproteobacteria</taxon>
        <taxon>Hyphomicrobiales</taxon>
        <taxon>Stappiaceae</taxon>
        <taxon>Stappia</taxon>
    </lineage>
</organism>
<feature type="domain" description="ABC transmembrane type-1" evidence="8">
    <location>
        <begin position="81"/>
        <end position="270"/>
    </location>
</feature>
<gene>
    <name evidence="9" type="ORF">SAMN05421512_10755</name>
</gene>
<dbReference type="InterPro" id="IPR050366">
    <property type="entry name" value="BP-dependent_transpt_permease"/>
</dbReference>
<dbReference type="GO" id="GO:0005886">
    <property type="term" value="C:plasma membrane"/>
    <property type="evidence" value="ECO:0007669"/>
    <property type="project" value="UniProtKB-SubCell"/>
</dbReference>
<dbReference type="Proteomes" id="UP000219331">
    <property type="component" value="Unassembled WGS sequence"/>
</dbReference>